<gene>
    <name evidence="2" type="ORF">EAH_00062580</name>
</gene>
<protein>
    <submittedName>
        <fullName evidence="2">Uncharacterized protein</fullName>
    </submittedName>
</protein>
<keyword evidence="3" id="KW-1185">Reference proteome</keyword>
<feature type="region of interest" description="Disordered" evidence="1">
    <location>
        <begin position="56"/>
        <end position="119"/>
    </location>
</feature>
<evidence type="ECO:0000256" key="1">
    <source>
        <dbReference type="SAM" id="MobiDB-lite"/>
    </source>
</evidence>
<dbReference type="VEuPathDB" id="ToxoDB:EAH_00062580"/>
<organism evidence="2 3">
    <name type="scientific">Eimeria acervulina</name>
    <name type="common">Coccidian parasite</name>
    <dbReference type="NCBI Taxonomy" id="5801"/>
    <lineage>
        <taxon>Eukaryota</taxon>
        <taxon>Sar</taxon>
        <taxon>Alveolata</taxon>
        <taxon>Apicomplexa</taxon>
        <taxon>Conoidasida</taxon>
        <taxon>Coccidia</taxon>
        <taxon>Eucoccidiorida</taxon>
        <taxon>Eimeriorina</taxon>
        <taxon>Eimeriidae</taxon>
        <taxon>Eimeria</taxon>
    </lineage>
</organism>
<name>U6GN99_EIMAC</name>
<evidence type="ECO:0000313" key="3">
    <source>
        <dbReference type="Proteomes" id="UP000018050"/>
    </source>
</evidence>
<dbReference type="OrthoDB" id="348525at2759"/>
<evidence type="ECO:0000313" key="2">
    <source>
        <dbReference type="EMBL" id="CDI81655.1"/>
    </source>
</evidence>
<sequence>MNPYNIESAVADTPRENIHIIYPHGHKRRVPVEAVCRLAEIPAALIEQCQESVCPLQQQQEGSADERHVEEEDKENLLPLRDIPVKENNSRDTSKHSAYNQLQQEQQQQDQQQQQQQQDAVAAASGCGFLCFDL</sequence>
<feature type="compositionally biased region" description="Basic and acidic residues" evidence="1">
    <location>
        <begin position="83"/>
        <end position="95"/>
    </location>
</feature>
<feature type="compositionally biased region" description="Low complexity" evidence="1">
    <location>
        <begin position="101"/>
        <end position="118"/>
    </location>
</feature>
<reference evidence="2" key="1">
    <citation type="submission" date="2013-10" db="EMBL/GenBank/DDBJ databases">
        <title>Genomic analysis of the causative agents of coccidiosis in chickens.</title>
        <authorList>
            <person name="Reid A.J."/>
            <person name="Blake D."/>
            <person name="Billington K."/>
            <person name="Browne H."/>
            <person name="Dunn M."/>
            <person name="Hung S."/>
            <person name="Kawahara F."/>
            <person name="Miranda-Saavedra D."/>
            <person name="Mourier T."/>
            <person name="Nagra H."/>
            <person name="Otto T.D."/>
            <person name="Rawlings N."/>
            <person name="Sanchez A."/>
            <person name="Sanders M."/>
            <person name="Subramaniam C."/>
            <person name="Tay Y."/>
            <person name="Dear P."/>
            <person name="Doerig C."/>
            <person name="Gruber A."/>
            <person name="Parkinson J."/>
            <person name="Shirley M."/>
            <person name="Wan K.L."/>
            <person name="Berriman M."/>
            <person name="Tomley F."/>
            <person name="Pain A."/>
        </authorList>
    </citation>
    <scope>NUCLEOTIDE SEQUENCE</scope>
    <source>
        <strain evidence="2">Houghton</strain>
    </source>
</reference>
<accession>U6GN99</accession>
<dbReference type="RefSeq" id="XP_013248690.1">
    <property type="nucleotide sequence ID" value="XM_013393236.1"/>
</dbReference>
<proteinExistence type="predicted"/>
<dbReference type="AlphaFoldDB" id="U6GN99"/>
<dbReference type="EMBL" id="HG671759">
    <property type="protein sequence ID" value="CDI81655.1"/>
    <property type="molecule type" value="Genomic_DNA"/>
</dbReference>
<feature type="non-terminal residue" evidence="2">
    <location>
        <position position="134"/>
    </location>
</feature>
<dbReference type="Proteomes" id="UP000018050">
    <property type="component" value="Unassembled WGS sequence"/>
</dbReference>
<reference evidence="2" key="2">
    <citation type="submission" date="2013-10" db="EMBL/GenBank/DDBJ databases">
        <authorList>
            <person name="Aslett M."/>
        </authorList>
    </citation>
    <scope>NUCLEOTIDE SEQUENCE</scope>
    <source>
        <strain evidence="2">Houghton</strain>
    </source>
</reference>
<dbReference type="GeneID" id="25274328"/>